<proteinExistence type="predicted"/>
<dbReference type="OMA" id="MCDWEEF"/>
<dbReference type="Proteomes" id="UP000016931">
    <property type="component" value="Unassembled WGS sequence"/>
</dbReference>
<gene>
    <name evidence="1" type="ORF">SEPMUDRAFT_137520</name>
</gene>
<dbReference type="AlphaFoldDB" id="N1QHQ9"/>
<evidence type="ECO:0000313" key="2">
    <source>
        <dbReference type="Proteomes" id="UP000016931"/>
    </source>
</evidence>
<dbReference type="GeneID" id="27899979"/>
<reference evidence="1 2" key="1">
    <citation type="journal article" date="2012" name="PLoS Pathog.">
        <title>Diverse lifestyles and strategies of plant pathogenesis encoded in the genomes of eighteen Dothideomycetes fungi.</title>
        <authorList>
            <person name="Ohm R.A."/>
            <person name="Feau N."/>
            <person name="Henrissat B."/>
            <person name="Schoch C.L."/>
            <person name="Horwitz B.A."/>
            <person name="Barry K.W."/>
            <person name="Condon B.J."/>
            <person name="Copeland A.C."/>
            <person name="Dhillon B."/>
            <person name="Glaser F."/>
            <person name="Hesse C.N."/>
            <person name="Kosti I."/>
            <person name="LaButti K."/>
            <person name="Lindquist E.A."/>
            <person name="Lucas S."/>
            <person name="Salamov A.A."/>
            <person name="Bradshaw R.E."/>
            <person name="Ciuffetti L."/>
            <person name="Hamelin R.C."/>
            <person name="Kema G.H.J."/>
            <person name="Lawrence C."/>
            <person name="Scott J.A."/>
            <person name="Spatafora J.W."/>
            <person name="Turgeon B.G."/>
            <person name="de Wit P.J.G.M."/>
            <person name="Zhong S."/>
            <person name="Goodwin S.B."/>
            <person name="Grigoriev I.V."/>
        </authorList>
    </citation>
    <scope>NUCLEOTIDE SEQUENCE [LARGE SCALE GENOMIC DNA]</scope>
    <source>
        <strain evidence="1 2">SO2202</strain>
    </source>
</reference>
<accession>N1QHQ9</accession>
<sequence length="68" mass="8078">MCQYEVIHFECGHSGRRLIKHCHFARNDANHHCFSAWVVKREWRSLQVCQGCGQQADVRRNQQAQLRL</sequence>
<dbReference type="OrthoDB" id="4966402at2759"/>
<dbReference type="HOGENOM" id="CLU_182433_1_0_1"/>
<dbReference type="RefSeq" id="XP_016764897.1">
    <property type="nucleotide sequence ID" value="XM_016902842.1"/>
</dbReference>
<dbReference type="eggNOG" id="ENOG502R9Z7">
    <property type="taxonomic scope" value="Eukaryota"/>
</dbReference>
<name>N1QHQ9_SPHMS</name>
<keyword evidence="2" id="KW-1185">Reference proteome</keyword>
<protein>
    <submittedName>
        <fullName evidence="1">Uncharacterized protein</fullName>
    </submittedName>
</protein>
<evidence type="ECO:0000313" key="1">
    <source>
        <dbReference type="EMBL" id="EMF16776.1"/>
    </source>
</evidence>
<organism evidence="1 2">
    <name type="scientific">Sphaerulina musiva (strain SO2202)</name>
    <name type="common">Poplar stem canker fungus</name>
    <name type="synonym">Septoria musiva</name>
    <dbReference type="NCBI Taxonomy" id="692275"/>
    <lineage>
        <taxon>Eukaryota</taxon>
        <taxon>Fungi</taxon>
        <taxon>Dikarya</taxon>
        <taxon>Ascomycota</taxon>
        <taxon>Pezizomycotina</taxon>
        <taxon>Dothideomycetes</taxon>
        <taxon>Dothideomycetidae</taxon>
        <taxon>Mycosphaerellales</taxon>
        <taxon>Mycosphaerellaceae</taxon>
        <taxon>Sphaerulina</taxon>
    </lineage>
</organism>
<dbReference type="EMBL" id="KB456260">
    <property type="protein sequence ID" value="EMF16776.1"/>
    <property type="molecule type" value="Genomic_DNA"/>
</dbReference>